<accession>A0A9J7B0K8</accession>
<reference evidence="2" key="1">
    <citation type="submission" date="2022-08" db="EMBL/GenBank/DDBJ databases">
        <title>Nisaea acidiphila sp. nov., isolated from a marine algal debris and emended description of the genus Nisaea Urios et al. 2008.</title>
        <authorList>
            <person name="Kwon K."/>
        </authorList>
    </citation>
    <scope>NUCLEOTIDE SEQUENCE</scope>
    <source>
        <strain evidence="2">MEBiC11861</strain>
    </source>
</reference>
<dbReference type="EMBL" id="CP102480">
    <property type="protein sequence ID" value="UUX52012.1"/>
    <property type="molecule type" value="Genomic_DNA"/>
</dbReference>
<evidence type="ECO:0000313" key="2">
    <source>
        <dbReference type="EMBL" id="UUX52012.1"/>
    </source>
</evidence>
<sequence length="116" mass="12977">MARFWKMSALCALLAGCVTIEEATGAHADLVRQAAYERCVIVSNPGRARSEKWAKPRPPIVYKVEEGHDGWLRGDVTLHRSFYPKTVRDNVYVNQGSGEVICGSSAWQARFGRGFY</sequence>
<organism evidence="2 3">
    <name type="scientific">Nisaea acidiphila</name>
    <dbReference type="NCBI Taxonomy" id="1862145"/>
    <lineage>
        <taxon>Bacteria</taxon>
        <taxon>Pseudomonadati</taxon>
        <taxon>Pseudomonadota</taxon>
        <taxon>Alphaproteobacteria</taxon>
        <taxon>Rhodospirillales</taxon>
        <taxon>Thalassobaculaceae</taxon>
        <taxon>Nisaea</taxon>
    </lineage>
</organism>
<gene>
    <name evidence="2" type="ORF">NUH88_09975</name>
</gene>
<evidence type="ECO:0000256" key="1">
    <source>
        <dbReference type="SAM" id="SignalP"/>
    </source>
</evidence>
<proteinExistence type="predicted"/>
<dbReference type="RefSeq" id="WP_257771826.1">
    <property type="nucleotide sequence ID" value="NZ_CP102480.1"/>
</dbReference>
<feature type="chain" id="PRO_5039937313" description="Lipoprotein" evidence="1">
    <location>
        <begin position="29"/>
        <end position="116"/>
    </location>
</feature>
<protein>
    <recommendedName>
        <fullName evidence="4">Lipoprotein</fullName>
    </recommendedName>
</protein>
<dbReference type="AlphaFoldDB" id="A0A9J7B0K8"/>
<name>A0A9J7B0K8_9PROT</name>
<evidence type="ECO:0000313" key="3">
    <source>
        <dbReference type="Proteomes" id="UP001060336"/>
    </source>
</evidence>
<keyword evidence="1" id="KW-0732">Signal</keyword>
<dbReference type="PROSITE" id="PS51257">
    <property type="entry name" value="PROKAR_LIPOPROTEIN"/>
    <property type="match status" value="1"/>
</dbReference>
<dbReference type="Proteomes" id="UP001060336">
    <property type="component" value="Chromosome"/>
</dbReference>
<feature type="signal peptide" evidence="1">
    <location>
        <begin position="1"/>
        <end position="28"/>
    </location>
</feature>
<evidence type="ECO:0008006" key="4">
    <source>
        <dbReference type="Google" id="ProtNLM"/>
    </source>
</evidence>
<dbReference type="KEGG" id="naci:NUH88_09975"/>
<keyword evidence="3" id="KW-1185">Reference proteome</keyword>